<reference evidence="3" key="1">
    <citation type="submission" date="2017-02" db="UniProtKB">
        <authorList>
            <consortium name="WormBaseParasite"/>
        </authorList>
    </citation>
    <scope>IDENTIFICATION</scope>
</reference>
<evidence type="ECO:0000256" key="1">
    <source>
        <dbReference type="ARBA" id="ARBA00007478"/>
    </source>
</evidence>
<dbReference type="Pfam" id="PF05600">
    <property type="entry name" value="CDK5RAP3"/>
    <property type="match status" value="2"/>
</dbReference>
<dbReference type="AlphaFoldDB" id="A0A0N4UPX6"/>
<evidence type="ECO:0000313" key="3">
    <source>
        <dbReference type="WBParaSite" id="DME_0001003801-mRNA-1"/>
    </source>
</evidence>
<evidence type="ECO:0000313" key="2">
    <source>
        <dbReference type="Proteomes" id="UP000038040"/>
    </source>
</evidence>
<dbReference type="PANTHER" id="PTHR14894">
    <property type="entry name" value="CDK5 REGULATORY SUBUNIT-ASSOCIATED PROTEIN 3"/>
    <property type="match status" value="1"/>
</dbReference>
<dbReference type="GO" id="GO:0007346">
    <property type="term" value="P:regulation of mitotic cell cycle"/>
    <property type="evidence" value="ECO:0007669"/>
    <property type="project" value="TreeGrafter"/>
</dbReference>
<name>A0A0N4UPX6_DRAME</name>
<sequence length="333" mass="39662">LKFFEKSDIIDIQCNKLLDWLISRRHCNKDWEKGVMDIRRRIGEAVQDMPEDEKVVDLLKGQYIHYFQCLKIIEILKETEKDSKNFLGFYSSQRMNDWLQICQMYEKDNIGLAEASQMLIRLVHYKIPDLKRRIQKCDQNLIICELKEKDYNKLAEEARRQYEKDLQKMGIKGKNINYEISELVMDLPKFFNEIAQEIYSLKDAIDYYDDFSRYLHELINSWLHQVQNLLRKLTDPQKSLLYKIRSSQHHLKMIAESFEHKFSLEERYKNLAQLTVSNQVGIRNARNILEAELNTMVESTRFLQKEIEKEISQKYNGRRVNIMGSVTAALSSV</sequence>
<dbReference type="Proteomes" id="UP000038040">
    <property type="component" value="Unplaced"/>
</dbReference>
<dbReference type="InterPro" id="IPR008491">
    <property type="entry name" value="CDK5RAP3"/>
</dbReference>
<protein>
    <submittedName>
        <fullName evidence="3">FAT domain-containing protein</fullName>
    </submittedName>
</protein>
<accession>A0A0N4UPX6</accession>
<proteinExistence type="inferred from homology"/>
<dbReference type="GO" id="GO:0012505">
    <property type="term" value="C:endomembrane system"/>
    <property type="evidence" value="ECO:0007669"/>
    <property type="project" value="TreeGrafter"/>
</dbReference>
<organism evidence="2 3">
    <name type="scientific">Dracunculus medinensis</name>
    <name type="common">Guinea worm</name>
    <dbReference type="NCBI Taxonomy" id="318479"/>
    <lineage>
        <taxon>Eukaryota</taxon>
        <taxon>Metazoa</taxon>
        <taxon>Ecdysozoa</taxon>
        <taxon>Nematoda</taxon>
        <taxon>Chromadorea</taxon>
        <taxon>Rhabditida</taxon>
        <taxon>Spirurina</taxon>
        <taxon>Dracunculoidea</taxon>
        <taxon>Dracunculidae</taxon>
        <taxon>Dracunculus</taxon>
    </lineage>
</organism>
<dbReference type="WBParaSite" id="DME_0001003801-mRNA-1">
    <property type="protein sequence ID" value="DME_0001003801-mRNA-1"/>
    <property type="gene ID" value="DME_0001003801"/>
</dbReference>
<dbReference type="PANTHER" id="PTHR14894:SF0">
    <property type="entry name" value="CDK5 REGULATORY SUBUNIT-ASSOCIATED PROTEIN 3"/>
    <property type="match status" value="1"/>
</dbReference>
<comment type="similarity">
    <text evidence="1">Belongs to the CDK5RAP3 family.</text>
</comment>